<accession>A0AAP0RYB1</accession>
<comment type="caution">
    <text evidence="2">The sequence shown here is derived from an EMBL/GenBank/DDBJ whole genome shotgun (WGS) entry which is preliminary data.</text>
</comment>
<dbReference type="GO" id="GO:0009982">
    <property type="term" value="F:pseudouridine synthase activity"/>
    <property type="evidence" value="ECO:0007669"/>
    <property type="project" value="InterPro"/>
</dbReference>
<sequence>MLSLDQFCSYIYCFISETSIIVNWGDNRNYASVIPCAPAIAAFTGRCITCTTTWKAAICQSMFLASRNYSRISPPPSACGEPVIRVSNNMAKLGSSKESPKPRQLLSLPPFPPHPLAGKNTVTYVTTISWIKYYFDEIPGSVIQSHFNKGLLSHGGEVMEAGARVYVPVSVAETRISRGFDTIPSGTLYPNADEIEYLQRLVIYKAYTRQDSAILLLNKPPKLPVKGNLPVHNSMDALAAAALSYNYDEGPNLVHRLDRESSGLLLMGRTQESIAHLQWLFSDTNKARFSSKAWNDACEATYQRHWALVIGSPKEKEGIICAPLSKVILDDGKTERVILASHSGLEPSQQAITEYRTQKLLSSSSDMDNVIDTMKLFLELSH</sequence>
<name>A0AAP0RYB1_LIQFO</name>
<dbReference type="InterPro" id="IPR020103">
    <property type="entry name" value="PsdUridine_synth_cat_dom_sf"/>
</dbReference>
<organism evidence="2 3">
    <name type="scientific">Liquidambar formosana</name>
    <name type="common">Formosan gum</name>
    <dbReference type="NCBI Taxonomy" id="63359"/>
    <lineage>
        <taxon>Eukaryota</taxon>
        <taxon>Viridiplantae</taxon>
        <taxon>Streptophyta</taxon>
        <taxon>Embryophyta</taxon>
        <taxon>Tracheophyta</taxon>
        <taxon>Spermatophyta</taxon>
        <taxon>Magnoliopsida</taxon>
        <taxon>eudicotyledons</taxon>
        <taxon>Gunneridae</taxon>
        <taxon>Pentapetalae</taxon>
        <taxon>Saxifragales</taxon>
        <taxon>Altingiaceae</taxon>
        <taxon>Liquidambar</taxon>
    </lineage>
</organism>
<dbReference type="PANTHER" id="PTHR21600">
    <property type="entry name" value="MITOCHONDRIAL RNA PSEUDOURIDINE SYNTHASE"/>
    <property type="match status" value="1"/>
</dbReference>
<dbReference type="AlphaFoldDB" id="A0AAP0RYB1"/>
<evidence type="ECO:0000313" key="3">
    <source>
        <dbReference type="Proteomes" id="UP001415857"/>
    </source>
</evidence>
<proteinExistence type="predicted"/>
<reference evidence="2 3" key="1">
    <citation type="journal article" date="2024" name="Plant J.">
        <title>Genome sequences and population genomics reveal climatic adaptation and genomic divergence between two closely related sweetgum species.</title>
        <authorList>
            <person name="Xu W.Q."/>
            <person name="Ren C.Q."/>
            <person name="Zhang X.Y."/>
            <person name="Comes H.P."/>
            <person name="Liu X.H."/>
            <person name="Li Y.G."/>
            <person name="Kettle C.J."/>
            <person name="Jalonen R."/>
            <person name="Gaisberger H."/>
            <person name="Ma Y.Z."/>
            <person name="Qiu Y.X."/>
        </authorList>
    </citation>
    <scope>NUCLEOTIDE SEQUENCE [LARGE SCALE GENOMIC DNA]</scope>
    <source>
        <strain evidence="2">Hangzhou</strain>
    </source>
</reference>
<dbReference type="SUPFAM" id="SSF55120">
    <property type="entry name" value="Pseudouridine synthase"/>
    <property type="match status" value="1"/>
</dbReference>
<dbReference type="Gene3D" id="3.30.2350.10">
    <property type="entry name" value="Pseudouridine synthase"/>
    <property type="match status" value="1"/>
</dbReference>
<evidence type="ECO:0000313" key="2">
    <source>
        <dbReference type="EMBL" id="KAK9287283.1"/>
    </source>
</evidence>
<gene>
    <name evidence="2" type="ORF">L1049_015696</name>
</gene>
<dbReference type="PANTHER" id="PTHR21600:SF53">
    <property type="entry name" value="RNA PSEUDOURIDINE SYNTHASE 3, MITOCHONDRIAL"/>
    <property type="match status" value="1"/>
</dbReference>
<protein>
    <recommendedName>
        <fullName evidence="1">Pseudouridine synthase RsuA/RluA-like domain-containing protein</fullName>
    </recommendedName>
</protein>
<dbReference type="Proteomes" id="UP001415857">
    <property type="component" value="Unassembled WGS sequence"/>
</dbReference>
<dbReference type="InterPro" id="IPR006145">
    <property type="entry name" value="PsdUridine_synth_RsuA/RluA"/>
</dbReference>
<dbReference type="GO" id="GO:0003723">
    <property type="term" value="F:RNA binding"/>
    <property type="evidence" value="ECO:0007669"/>
    <property type="project" value="InterPro"/>
</dbReference>
<dbReference type="CDD" id="cd02869">
    <property type="entry name" value="PseudoU_synth_RluA_like"/>
    <property type="match status" value="1"/>
</dbReference>
<dbReference type="GO" id="GO:0000455">
    <property type="term" value="P:enzyme-directed rRNA pseudouridine synthesis"/>
    <property type="evidence" value="ECO:0007669"/>
    <property type="project" value="TreeGrafter"/>
</dbReference>
<dbReference type="EMBL" id="JBBPBK010000004">
    <property type="protein sequence ID" value="KAK9287283.1"/>
    <property type="molecule type" value="Genomic_DNA"/>
</dbReference>
<feature type="domain" description="Pseudouridine synthase RsuA/RluA-like" evidence="1">
    <location>
        <begin position="214"/>
        <end position="356"/>
    </location>
</feature>
<dbReference type="Pfam" id="PF00849">
    <property type="entry name" value="PseudoU_synth_2"/>
    <property type="match status" value="1"/>
</dbReference>
<keyword evidence="3" id="KW-1185">Reference proteome</keyword>
<evidence type="ECO:0000259" key="1">
    <source>
        <dbReference type="Pfam" id="PF00849"/>
    </source>
</evidence>
<dbReference type="InterPro" id="IPR050188">
    <property type="entry name" value="RluA_PseudoU_synthase"/>
</dbReference>